<evidence type="ECO:0000259" key="3">
    <source>
        <dbReference type="Pfam" id="PF14392"/>
    </source>
</evidence>
<organism evidence="4 5">
    <name type="scientific">Sesamum alatum</name>
    <dbReference type="NCBI Taxonomy" id="300844"/>
    <lineage>
        <taxon>Eukaryota</taxon>
        <taxon>Viridiplantae</taxon>
        <taxon>Streptophyta</taxon>
        <taxon>Embryophyta</taxon>
        <taxon>Tracheophyta</taxon>
        <taxon>Spermatophyta</taxon>
        <taxon>Magnoliopsida</taxon>
        <taxon>eudicotyledons</taxon>
        <taxon>Gunneridae</taxon>
        <taxon>Pentapetalae</taxon>
        <taxon>asterids</taxon>
        <taxon>lamiids</taxon>
        <taxon>Lamiales</taxon>
        <taxon>Pedaliaceae</taxon>
        <taxon>Sesamum</taxon>
    </lineage>
</organism>
<accession>A0AAE1YQ86</accession>
<keyword evidence="5" id="KW-1185">Reference proteome</keyword>
<feature type="region of interest" description="Disordered" evidence="1">
    <location>
        <begin position="344"/>
        <end position="373"/>
    </location>
</feature>
<gene>
    <name evidence="4" type="ORF">Salat_0562300</name>
</gene>
<dbReference type="AlphaFoldDB" id="A0AAE1YQ86"/>
<evidence type="ECO:0008006" key="6">
    <source>
        <dbReference type="Google" id="ProtNLM"/>
    </source>
</evidence>
<sequence length="373" mass="41972">MADDMRNLKEALSVSEIERNSVMVPLGLWHGETETKGFFLVGRLLGCRSVNFEALKHTLMNVFNPIKGLDIRLIENGRFLFNFVHHLDRKRVMDNGPWAFEKNLLILRVLEEDDDPAAINLDWADFFVHVHGLSLGRMSRNMAEFIGNQIGKFRDIELNSGSQFWGSSLRIRVGLNVTQPLRRVLNLHTTMGAETTLTFTYERLPNFCYWCGCLGHILNLCEYQYDQGFDATQDPLPYGPWLRATTPAILRTRGPTTQHSCPYFATDPKPHAQPTLSRSTVIFNFTPAITSINPPHPPFPYPSTNSIPHSAVTAVPHTTPPPIHNKTQPLLLQPTLSNNQLTATVLSPHTSPPTLSTSFQNDSLIHPPPSVKH</sequence>
<feature type="domain" description="DUF4283" evidence="2">
    <location>
        <begin position="37"/>
        <end position="116"/>
    </location>
</feature>
<dbReference type="InterPro" id="IPR040256">
    <property type="entry name" value="At4g02000-like"/>
</dbReference>
<feature type="domain" description="Zinc knuckle CX2CX4HX4C" evidence="3">
    <location>
        <begin position="176"/>
        <end position="223"/>
    </location>
</feature>
<reference evidence="4" key="1">
    <citation type="submission" date="2020-06" db="EMBL/GenBank/DDBJ databases">
        <authorList>
            <person name="Li T."/>
            <person name="Hu X."/>
            <person name="Zhang T."/>
            <person name="Song X."/>
            <person name="Zhang H."/>
            <person name="Dai N."/>
            <person name="Sheng W."/>
            <person name="Hou X."/>
            <person name="Wei L."/>
        </authorList>
    </citation>
    <scope>NUCLEOTIDE SEQUENCE</scope>
    <source>
        <strain evidence="4">3651</strain>
        <tissue evidence="4">Leaf</tissue>
    </source>
</reference>
<dbReference type="InterPro" id="IPR025836">
    <property type="entry name" value="Zn_knuckle_CX2CX4HX4C"/>
</dbReference>
<dbReference type="EMBL" id="JACGWO010000002">
    <property type="protein sequence ID" value="KAK4433996.1"/>
    <property type="molecule type" value="Genomic_DNA"/>
</dbReference>
<feature type="compositionally biased region" description="Low complexity" evidence="1">
    <location>
        <begin position="344"/>
        <end position="358"/>
    </location>
</feature>
<name>A0AAE1YQ86_9LAMI</name>
<evidence type="ECO:0000259" key="2">
    <source>
        <dbReference type="Pfam" id="PF14111"/>
    </source>
</evidence>
<comment type="caution">
    <text evidence="4">The sequence shown here is derived from an EMBL/GenBank/DDBJ whole genome shotgun (WGS) entry which is preliminary data.</text>
</comment>
<dbReference type="InterPro" id="IPR025558">
    <property type="entry name" value="DUF4283"/>
</dbReference>
<protein>
    <recommendedName>
        <fullName evidence="6">CCHC-type domain-containing protein</fullName>
    </recommendedName>
</protein>
<dbReference type="Proteomes" id="UP001293254">
    <property type="component" value="Unassembled WGS sequence"/>
</dbReference>
<dbReference type="PANTHER" id="PTHR31286:SF178">
    <property type="entry name" value="DUF4283 DOMAIN-CONTAINING PROTEIN"/>
    <property type="match status" value="1"/>
</dbReference>
<dbReference type="Pfam" id="PF14111">
    <property type="entry name" value="DUF4283"/>
    <property type="match status" value="1"/>
</dbReference>
<dbReference type="PANTHER" id="PTHR31286">
    <property type="entry name" value="GLYCINE-RICH CELL WALL STRUCTURAL PROTEIN 1.8-LIKE"/>
    <property type="match status" value="1"/>
</dbReference>
<evidence type="ECO:0000313" key="4">
    <source>
        <dbReference type="EMBL" id="KAK4433996.1"/>
    </source>
</evidence>
<proteinExistence type="predicted"/>
<evidence type="ECO:0000256" key="1">
    <source>
        <dbReference type="SAM" id="MobiDB-lite"/>
    </source>
</evidence>
<evidence type="ECO:0000313" key="5">
    <source>
        <dbReference type="Proteomes" id="UP001293254"/>
    </source>
</evidence>
<reference evidence="4" key="2">
    <citation type="journal article" date="2024" name="Plant">
        <title>Genomic evolution and insights into agronomic trait innovations of Sesamum species.</title>
        <authorList>
            <person name="Miao H."/>
            <person name="Wang L."/>
            <person name="Qu L."/>
            <person name="Liu H."/>
            <person name="Sun Y."/>
            <person name="Le M."/>
            <person name="Wang Q."/>
            <person name="Wei S."/>
            <person name="Zheng Y."/>
            <person name="Lin W."/>
            <person name="Duan Y."/>
            <person name="Cao H."/>
            <person name="Xiong S."/>
            <person name="Wang X."/>
            <person name="Wei L."/>
            <person name="Li C."/>
            <person name="Ma Q."/>
            <person name="Ju M."/>
            <person name="Zhao R."/>
            <person name="Li G."/>
            <person name="Mu C."/>
            <person name="Tian Q."/>
            <person name="Mei H."/>
            <person name="Zhang T."/>
            <person name="Gao T."/>
            <person name="Zhang H."/>
        </authorList>
    </citation>
    <scope>NUCLEOTIDE SEQUENCE</scope>
    <source>
        <strain evidence="4">3651</strain>
    </source>
</reference>
<dbReference type="Pfam" id="PF14392">
    <property type="entry name" value="zf-CCHC_4"/>
    <property type="match status" value="1"/>
</dbReference>